<feature type="transmembrane region" description="Helical" evidence="1">
    <location>
        <begin position="21"/>
        <end position="45"/>
    </location>
</feature>
<dbReference type="Proteomes" id="UP001161325">
    <property type="component" value="Unassembled WGS sequence"/>
</dbReference>
<dbReference type="AlphaFoldDB" id="A0AA37Q2W4"/>
<evidence type="ECO:0000313" key="4">
    <source>
        <dbReference type="Proteomes" id="UP001161325"/>
    </source>
</evidence>
<dbReference type="RefSeq" id="WP_284349844.1">
    <property type="nucleotide sequence ID" value="NZ_BRXS01000003.1"/>
</dbReference>
<protein>
    <recommendedName>
        <fullName evidence="2">Flagella basal body P-ring formation protein FlgA SAF domain-containing protein</fullName>
    </recommendedName>
</protein>
<proteinExistence type="predicted"/>
<keyword evidence="4" id="KW-1185">Reference proteome</keyword>
<evidence type="ECO:0000313" key="3">
    <source>
        <dbReference type="EMBL" id="GLC25389.1"/>
    </source>
</evidence>
<feature type="domain" description="Flagella basal body P-ring formation protein FlgA SAF" evidence="2">
    <location>
        <begin position="98"/>
        <end position="184"/>
    </location>
</feature>
<keyword evidence="1" id="KW-0812">Transmembrane</keyword>
<sequence length="187" mass="19172">MSASRSRRTARSARPDVSSGWLLSPALARLAACGAGLMLVLPVQLPAQSVVQPPRAVARAAAVRAAAPVTAPAAVAPTAARDLPRGHTLVADDVTPATPALVGWMTRRVITAGEPLREPGIARPLAASAVTAGQRVAVLYRDAGVELRMAGVAANAAPIGGRVQVRLDARRRLEGTVVAPGVVQLTR</sequence>
<dbReference type="EMBL" id="BRXS01000003">
    <property type="protein sequence ID" value="GLC25389.1"/>
    <property type="molecule type" value="Genomic_DNA"/>
</dbReference>
<dbReference type="Pfam" id="PF13144">
    <property type="entry name" value="ChapFlgA"/>
    <property type="match status" value="1"/>
</dbReference>
<dbReference type="InterPro" id="IPR017585">
    <property type="entry name" value="SAF_FlgA"/>
</dbReference>
<reference evidence="3" key="1">
    <citation type="submission" date="2022-08" db="EMBL/GenBank/DDBJ databases">
        <title>Draft genome sequencing of Roseisolibacter agri AW1220.</title>
        <authorList>
            <person name="Tobiishi Y."/>
            <person name="Tonouchi A."/>
        </authorList>
    </citation>
    <scope>NUCLEOTIDE SEQUENCE</scope>
    <source>
        <strain evidence="3">AW1220</strain>
    </source>
</reference>
<dbReference type="PANTHER" id="PTHR36307:SF1">
    <property type="entry name" value="FLAGELLA BASAL BODY P-RING FORMATION PROTEIN FLGA"/>
    <property type="match status" value="1"/>
</dbReference>
<evidence type="ECO:0000256" key="1">
    <source>
        <dbReference type="SAM" id="Phobius"/>
    </source>
</evidence>
<accession>A0AA37Q2W4</accession>
<name>A0AA37Q2W4_9BACT</name>
<organism evidence="3 4">
    <name type="scientific">Roseisolibacter agri</name>
    <dbReference type="NCBI Taxonomy" id="2014610"/>
    <lineage>
        <taxon>Bacteria</taxon>
        <taxon>Pseudomonadati</taxon>
        <taxon>Gemmatimonadota</taxon>
        <taxon>Gemmatimonadia</taxon>
        <taxon>Gemmatimonadales</taxon>
        <taxon>Gemmatimonadaceae</taxon>
        <taxon>Roseisolibacter</taxon>
    </lineage>
</organism>
<keyword evidence="1" id="KW-0472">Membrane</keyword>
<dbReference type="GO" id="GO:0044780">
    <property type="term" value="P:bacterial-type flagellum assembly"/>
    <property type="evidence" value="ECO:0007669"/>
    <property type="project" value="InterPro"/>
</dbReference>
<dbReference type="InterPro" id="IPR039246">
    <property type="entry name" value="Flagellar_FlgA"/>
</dbReference>
<evidence type="ECO:0000259" key="2">
    <source>
        <dbReference type="Pfam" id="PF13144"/>
    </source>
</evidence>
<keyword evidence="1" id="KW-1133">Transmembrane helix</keyword>
<dbReference type="Gene3D" id="2.30.30.760">
    <property type="match status" value="1"/>
</dbReference>
<gene>
    <name evidence="3" type="ORF">rosag_19020</name>
</gene>
<dbReference type="PANTHER" id="PTHR36307">
    <property type="entry name" value="FLAGELLA BASAL BODY P-RING FORMATION PROTEIN FLGA"/>
    <property type="match status" value="1"/>
</dbReference>
<comment type="caution">
    <text evidence="3">The sequence shown here is derived from an EMBL/GenBank/DDBJ whole genome shotgun (WGS) entry which is preliminary data.</text>
</comment>